<reference evidence="2" key="2">
    <citation type="submission" date="2022-01" db="EMBL/GenBank/DDBJ databases">
        <authorList>
            <person name="Yamashiro T."/>
            <person name="Shiraishi A."/>
            <person name="Satake H."/>
            <person name="Nakayama K."/>
        </authorList>
    </citation>
    <scope>NUCLEOTIDE SEQUENCE</scope>
</reference>
<dbReference type="Proteomes" id="UP001151760">
    <property type="component" value="Unassembled WGS sequence"/>
</dbReference>
<protein>
    <submittedName>
        <fullName evidence="2">Uncharacterized protein</fullName>
    </submittedName>
</protein>
<comment type="caution">
    <text evidence="2">The sequence shown here is derived from an EMBL/GenBank/DDBJ whole genome shotgun (WGS) entry which is preliminary data.</text>
</comment>
<name>A0ABQ5E5S2_9ASTR</name>
<proteinExistence type="predicted"/>
<evidence type="ECO:0000256" key="1">
    <source>
        <dbReference type="SAM" id="MobiDB-lite"/>
    </source>
</evidence>
<feature type="region of interest" description="Disordered" evidence="1">
    <location>
        <begin position="1"/>
        <end position="29"/>
    </location>
</feature>
<dbReference type="EMBL" id="BQNB010015964">
    <property type="protein sequence ID" value="GJT46199.1"/>
    <property type="molecule type" value="Genomic_DNA"/>
</dbReference>
<feature type="region of interest" description="Disordered" evidence="1">
    <location>
        <begin position="116"/>
        <end position="194"/>
    </location>
</feature>
<evidence type="ECO:0000313" key="2">
    <source>
        <dbReference type="EMBL" id="GJT46199.1"/>
    </source>
</evidence>
<feature type="compositionally biased region" description="Basic residues" evidence="1">
    <location>
        <begin position="1"/>
        <end position="11"/>
    </location>
</feature>
<gene>
    <name evidence="2" type="ORF">Tco_0954914</name>
</gene>
<keyword evidence="3" id="KW-1185">Reference proteome</keyword>
<reference evidence="2" key="1">
    <citation type="journal article" date="2022" name="Int. J. Mol. Sci.">
        <title>Draft Genome of Tanacetum Coccineum: Genomic Comparison of Closely Related Tanacetum-Family Plants.</title>
        <authorList>
            <person name="Yamashiro T."/>
            <person name="Shiraishi A."/>
            <person name="Nakayama K."/>
            <person name="Satake H."/>
        </authorList>
    </citation>
    <scope>NUCLEOTIDE SEQUENCE</scope>
</reference>
<organism evidence="2 3">
    <name type="scientific">Tanacetum coccineum</name>
    <dbReference type="NCBI Taxonomy" id="301880"/>
    <lineage>
        <taxon>Eukaryota</taxon>
        <taxon>Viridiplantae</taxon>
        <taxon>Streptophyta</taxon>
        <taxon>Embryophyta</taxon>
        <taxon>Tracheophyta</taxon>
        <taxon>Spermatophyta</taxon>
        <taxon>Magnoliopsida</taxon>
        <taxon>eudicotyledons</taxon>
        <taxon>Gunneridae</taxon>
        <taxon>Pentapetalae</taxon>
        <taxon>asterids</taxon>
        <taxon>campanulids</taxon>
        <taxon>Asterales</taxon>
        <taxon>Asteraceae</taxon>
        <taxon>Asteroideae</taxon>
        <taxon>Anthemideae</taxon>
        <taxon>Anthemidinae</taxon>
        <taxon>Tanacetum</taxon>
    </lineage>
</organism>
<evidence type="ECO:0000313" key="3">
    <source>
        <dbReference type="Proteomes" id="UP001151760"/>
    </source>
</evidence>
<accession>A0ABQ5E5S2</accession>
<feature type="compositionally biased region" description="Basic and acidic residues" evidence="1">
    <location>
        <begin position="174"/>
        <end position="194"/>
    </location>
</feature>
<sequence>MRNLGRSKYKQLGKQNAEVSKKRTREGGNGYASGLLAIEDELPPNKIFCTNRSSVLVKNPFEMHMARLNTTNSRTTKPTRVTLRISKARTREYYLKAAPLCTPRTNMDCGRTLTSADTITRGPLPDKRPTPATNKVALNRMMEEDQPRGRRGRRGGYARRQPHPGADVNEEEPQPNRRTIEILRSHLREDESEN</sequence>
<feature type="compositionally biased region" description="Basic residues" evidence="1">
    <location>
        <begin position="149"/>
        <end position="162"/>
    </location>
</feature>